<keyword evidence="4 8" id="KW-0406">Ion transport</keyword>
<sequence length="177" mass="19153">MAELATIARPYAEALFQVARQHDLAVWRDQVDALAQVALDADLRSFAEHPKTQPDQVVGLVVEAVRRPLDAGVQNFLRTVVENRRLDAMAEIAAQFHALVSESQGVAEAQVASAYPLEAGQLADLTAVLEKRFGRKLSLTVSVDASLIGGVRVIVGDEVLDTSVLARLERMKTALIA</sequence>
<dbReference type="InterPro" id="IPR026015">
    <property type="entry name" value="ATP_synth_OSCP/delta_N_sf"/>
</dbReference>
<protein>
    <recommendedName>
        <fullName evidence="8">ATP synthase subunit delta</fullName>
    </recommendedName>
    <alternativeName>
        <fullName evidence="8">ATP synthase F(1) sector subunit delta</fullName>
    </alternativeName>
    <alternativeName>
        <fullName evidence="8">F-type ATPase subunit delta</fullName>
        <shortName evidence="8">F-ATPase subunit delta</shortName>
    </alternativeName>
</protein>
<dbReference type="PRINTS" id="PR00125">
    <property type="entry name" value="ATPASEDELTA"/>
</dbReference>
<keyword evidence="2 8" id="KW-0813">Transport</keyword>
<gene>
    <name evidence="8" type="primary">atpH</name>
    <name evidence="9" type="ORF">ACG01O_13175</name>
</gene>
<keyword evidence="5 8" id="KW-0472">Membrane</keyword>
<keyword evidence="7 8" id="KW-0066">ATP synthesis</keyword>
<evidence type="ECO:0000256" key="6">
    <source>
        <dbReference type="ARBA" id="ARBA00023196"/>
    </source>
</evidence>
<evidence type="ECO:0000256" key="5">
    <source>
        <dbReference type="ARBA" id="ARBA00023136"/>
    </source>
</evidence>
<dbReference type="SUPFAM" id="SSF47928">
    <property type="entry name" value="N-terminal domain of the delta subunit of the F1F0-ATP synthase"/>
    <property type="match status" value="1"/>
</dbReference>
<evidence type="ECO:0000256" key="3">
    <source>
        <dbReference type="ARBA" id="ARBA00022781"/>
    </source>
</evidence>
<dbReference type="InterPro" id="IPR000711">
    <property type="entry name" value="ATPase_OSCP/dsu"/>
</dbReference>
<comment type="function">
    <text evidence="8">F(1)F(0) ATP synthase produces ATP from ADP in the presence of a proton or sodium gradient. F-type ATPases consist of two structural domains, F(1) containing the extramembraneous catalytic core and F(0) containing the membrane proton channel, linked together by a central stalk and a peripheral stalk. During catalysis, ATP synthesis in the catalytic domain of F(1) is coupled via a rotary mechanism of the central stalk subunits to proton translocation.</text>
</comment>
<dbReference type="Pfam" id="PF00213">
    <property type="entry name" value="OSCP"/>
    <property type="match status" value="1"/>
</dbReference>
<dbReference type="Gene3D" id="1.10.520.20">
    <property type="entry name" value="N-terminal domain of the delta subunit of the F1F0-ATP synthase"/>
    <property type="match status" value="1"/>
</dbReference>
<evidence type="ECO:0000313" key="9">
    <source>
        <dbReference type="EMBL" id="MFG6467569.1"/>
    </source>
</evidence>
<proteinExistence type="inferred from homology"/>
<name>A0ABW7H013_9BURK</name>
<comment type="similarity">
    <text evidence="8">Belongs to the ATPase delta chain family.</text>
</comment>
<dbReference type="NCBIfam" id="TIGR01145">
    <property type="entry name" value="ATP_synt_delta"/>
    <property type="match status" value="1"/>
</dbReference>
<keyword evidence="3 8" id="KW-0375">Hydrogen ion transport</keyword>
<evidence type="ECO:0000256" key="1">
    <source>
        <dbReference type="ARBA" id="ARBA00004370"/>
    </source>
</evidence>
<comment type="function">
    <text evidence="8">This protein is part of the stalk that links CF(0) to CF(1). It either transmits conformational changes from CF(0) to CF(1) or is implicated in proton conduction.</text>
</comment>
<accession>A0ABW7H013</accession>
<dbReference type="PANTHER" id="PTHR11910">
    <property type="entry name" value="ATP SYNTHASE DELTA CHAIN"/>
    <property type="match status" value="1"/>
</dbReference>
<dbReference type="EMBL" id="JBIGIB010000003">
    <property type="protein sequence ID" value="MFG6467569.1"/>
    <property type="molecule type" value="Genomic_DNA"/>
</dbReference>
<comment type="subcellular location">
    <subcellularLocation>
        <location evidence="8">Cell membrane</location>
        <topology evidence="8">Peripheral membrane protein</topology>
    </subcellularLocation>
    <subcellularLocation>
        <location evidence="1">Membrane</location>
    </subcellularLocation>
</comment>
<dbReference type="NCBIfam" id="NF004402">
    <property type="entry name" value="PRK05758.2-2"/>
    <property type="match status" value="1"/>
</dbReference>
<keyword evidence="10" id="KW-1185">Reference proteome</keyword>
<reference evidence="9 10" key="1">
    <citation type="submission" date="2024-08" db="EMBL/GenBank/DDBJ databases">
        <authorList>
            <person name="Lu H."/>
        </authorList>
    </citation>
    <scope>NUCLEOTIDE SEQUENCE [LARGE SCALE GENOMIC DNA]</scope>
    <source>
        <strain evidence="9 10">BYS87W</strain>
    </source>
</reference>
<evidence type="ECO:0000256" key="2">
    <source>
        <dbReference type="ARBA" id="ARBA00022448"/>
    </source>
</evidence>
<organism evidence="9 10">
    <name type="scientific">Pelomonas baiyunensis</name>
    <dbReference type="NCBI Taxonomy" id="3299026"/>
    <lineage>
        <taxon>Bacteria</taxon>
        <taxon>Pseudomonadati</taxon>
        <taxon>Pseudomonadota</taxon>
        <taxon>Betaproteobacteria</taxon>
        <taxon>Burkholderiales</taxon>
        <taxon>Sphaerotilaceae</taxon>
        <taxon>Roseateles</taxon>
    </lineage>
</organism>
<evidence type="ECO:0000313" key="10">
    <source>
        <dbReference type="Proteomes" id="UP001606303"/>
    </source>
</evidence>
<dbReference type="RefSeq" id="WP_394385268.1">
    <property type="nucleotide sequence ID" value="NZ_JBIGIB010000003.1"/>
</dbReference>
<keyword evidence="6 8" id="KW-0139">CF(1)</keyword>
<comment type="caution">
    <text evidence="9">The sequence shown here is derived from an EMBL/GenBank/DDBJ whole genome shotgun (WGS) entry which is preliminary data.</text>
</comment>
<evidence type="ECO:0000256" key="4">
    <source>
        <dbReference type="ARBA" id="ARBA00023065"/>
    </source>
</evidence>
<dbReference type="Proteomes" id="UP001606303">
    <property type="component" value="Unassembled WGS sequence"/>
</dbReference>
<dbReference type="HAMAP" id="MF_01416">
    <property type="entry name" value="ATP_synth_delta_bact"/>
    <property type="match status" value="1"/>
</dbReference>
<evidence type="ECO:0000256" key="7">
    <source>
        <dbReference type="ARBA" id="ARBA00023310"/>
    </source>
</evidence>
<keyword evidence="8" id="KW-1003">Cell membrane</keyword>
<evidence type="ECO:0000256" key="8">
    <source>
        <dbReference type="HAMAP-Rule" id="MF_01416"/>
    </source>
</evidence>